<gene>
    <name evidence="1" type="ORF">Msi02_62270</name>
</gene>
<sequence>MGFPIAGGGCTLYWYVSLTHPGNPVSLWDGSGWDYPEGPIEAGIVLTVPTLAEWLSRWSNGQDLYEEIDDSQQ</sequence>
<keyword evidence="2" id="KW-1185">Reference proteome</keyword>
<name>A0ABQ4GVJ9_9ACTN</name>
<dbReference type="Proteomes" id="UP000660454">
    <property type="component" value="Unassembled WGS sequence"/>
</dbReference>
<evidence type="ECO:0000313" key="1">
    <source>
        <dbReference type="EMBL" id="GIH65410.1"/>
    </source>
</evidence>
<dbReference type="EMBL" id="BOOF01000040">
    <property type="protein sequence ID" value="GIH65410.1"/>
    <property type="molecule type" value="Genomic_DNA"/>
</dbReference>
<organism evidence="1 2">
    <name type="scientific">Microbispora siamensis</name>
    <dbReference type="NCBI Taxonomy" id="564413"/>
    <lineage>
        <taxon>Bacteria</taxon>
        <taxon>Bacillati</taxon>
        <taxon>Actinomycetota</taxon>
        <taxon>Actinomycetes</taxon>
        <taxon>Streptosporangiales</taxon>
        <taxon>Streptosporangiaceae</taxon>
        <taxon>Microbispora</taxon>
    </lineage>
</organism>
<comment type="caution">
    <text evidence="1">The sequence shown here is derived from an EMBL/GenBank/DDBJ whole genome shotgun (WGS) entry which is preliminary data.</text>
</comment>
<evidence type="ECO:0000313" key="2">
    <source>
        <dbReference type="Proteomes" id="UP000660454"/>
    </source>
</evidence>
<evidence type="ECO:0008006" key="3">
    <source>
        <dbReference type="Google" id="ProtNLM"/>
    </source>
</evidence>
<proteinExistence type="predicted"/>
<reference evidence="1 2" key="1">
    <citation type="submission" date="2021-01" db="EMBL/GenBank/DDBJ databases">
        <title>Whole genome shotgun sequence of Microbispora siamensis NBRC 104113.</title>
        <authorList>
            <person name="Komaki H."/>
            <person name="Tamura T."/>
        </authorList>
    </citation>
    <scope>NUCLEOTIDE SEQUENCE [LARGE SCALE GENOMIC DNA]</scope>
    <source>
        <strain evidence="1 2">NBRC 104113</strain>
    </source>
</reference>
<accession>A0ABQ4GVJ9</accession>
<protein>
    <recommendedName>
        <fullName evidence="3">SMI1/KNR4 family protein</fullName>
    </recommendedName>
</protein>